<reference evidence="1" key="1">
    <citation type="submission" date="2019-12" db="EMBL/GenBank/DDBJ databases">
        <title>Genome sequencing and annotation of Brassica cretica.</title>
        <authorList>
            <person name="Studholme D.J."/>
            <person name="Sarris P.F."/>
        </authorList>
    </citation>
    <scope>NUCLEOTIDE SEQUENCE</scope>
    <source>
        <strain evidence="1">PFS-001/15</strain>
        <tissue evidence="1">Leaf</tissue>
    </source>
</reference>
<comment type="caution">
    <text evidence="1">The sequence shown here is derived from an EMBL/GenBank/DDBJ whole genome shotgun (WGS) entry which is preliminary data.</text>
</comment>
<evidence type="ECO:0000313" key="1">
    <source>
        <dbReference type="EMBL" id="KAF2568328.1"/>
    </source>
</evidence>
<dbReference type="Proteomes" id="UP000712281">
    <property type="component" value="Unassembled WGS sequence"/>
</dbReference>
<gene>
    <name evidence="1" type="ORF">F2Q68_00025534</name>
</gene>
<dbReference type="AlphaFoldDB" id="A0A8S9IEY1"/>
<dbReference type="EMBL" id="QGKW02001911">
    <property type="protein sequence ID" value="KAF2568328.1"/>
    <property type="molecule type" value="Genomic_DNA"/>
</dbReference>
<organism evidence="1 2">
    <name type="scientific">Brassica cretica</name>
    <name type="common">Mustard</name>
    <dbReference type="NCBI Taxonomy" id="69181"/>
    <lineage>
        <taxon>Eukaryota</taxon>
        <taxon>Viridiplantae</taxon>
        <taxon>Streptophyta</taxon>
        <taxon>Embryophyta</taxon>
        <taxon>Tracheophyta</taxon>
        <taxon>Spermatophyta</taxon>
        <taxon>Magnoliopsida</taxon>
        <taxon>eudicotyledons</taxon>
        <taxon>Gunneridae</taxon>
        <taxon>Pentapetalae</taxon>
        <taxon>rosids</taxon>
        <taxon>malvids</taxon>
        <taxon>Brassicales</taxon>
        <taxon>Brassicaceae</taxon>
        <taxon>Brassiceae</taxon>
        <taxon>Brassica</taxon>
    </lineage>
</organism>
<evidence type="ECO:0000313" key="2">
    <source>
        <dbReference type="Proteomes" id="UP000712281"/>
    </source>
</evidence>
<protein>
    <submittedName>
        <fullName evidence="1">Uncharacterized protein</fullName>
    </submittedName>
</protein>
<sequence length="83" mass="9460">MASLTKRRGCVAILAKRVVSLTRRVASLTKRVASLTRKLDCCPFYSTCCELVVVRSIRHMVSWTLSVLLDMWRVGCCPFHLPY</sequence>
<accession>A0A8S9IEY1</accession>
<name>A0A8S9IEY1_BRACR</name>
<proteinExistence type="predicted"/>